<comment type="catalytic activity">
    <reaction evidence="11">
        <text>UDP-N-acetyl-alpha-D-muramoyl-L-alanyl-D-glutamate + meso-2,6-diaminopimelate + ATP = UDP-N-acetyl-alpha-D-muramoyl-L-alanyl-gamma-D-glutamyl-meso-2,6-diaminopimelate + ADP + phosphate + H(+)</text>
        <dbReference type="Rhea" id="RHEA:23676"/>
        <dbReference type="ChEBI" id="CHEBI:15378"/>
        <dbReference type="ChEBI" id="CHEBI:30616"/>
        <dbReference type="ChEBI" id="CHEBI:43474"/>
        <dbReference type="ChEBI" id="CHEBI:57791"/>
        <dbReference type="ChEBI" id="CHEBI:83900"/>
        <dbReference type="ChEBI" id="CHEBI:83905"/>
        <dbReference type="ChEBI" id="CHEBI:456216"/>
        <dbReference type="EC" id="6.3.2.13"/>
    </reaction>
</comment>
<comment type="cofactor">
    <cofactor evidence="11">
        <name>Mg(2+)</name>
        <dbReference type="ChEBI" id="CHEBI:18420"/>
    </cofactor>
</comment>
<dbReference type="RefSeq" id="WP_262599313.1">
    <property type="nucleotide sequence ID" value="NZ_CP103300.1"/>
</dbReference>
<evidence type="ECO:0000256" key="8">
    <source>
        <dbReference type="ARBA" id="ARBA00022984"/>
    </source>
</evidence>
<keyword evidence="5 11" id="KW-0547">Nucleotide-binding</keyword>
<comment type="similarity">
    <text evidence="1 11">Belongs to the MurCDEF family. MurE subfamily.</text>
</comment>
<dbReference type="InterPro" id="IPR013221">
    <property type="entry name" value="Mur_ligase_cen"/>
</dbReference>
<evidence type="ECO:0000256" key="4">
    <source>
        <dbReference type="ARBA" id="ARBA00022618"/>
    </source>
</evidence>
<evidence type="ECO:0000259" key="15">
    <source>
        <dbReference type="Pfam" id="PF08245"/>
    </source>
</evidence>
<comment type="function">
    <text evidence="11">Catalyzes the addition of meso-diaminopimelic acid to the nucleotide precursor UDP-N-acetylmuramoyl-L-alanyl-D-glutamate (UMAG) in the biosynthesis of bacterial cell-wall peptidoglycan.</text>
</comment>
<dbReference type="PROSITE" id="PS01011">
    <property type="entry name" value="FOLYLPOLYGLU_SYNT_1"/>
    <property type="match status" value="1"/>
</dbReference>
<dbReference type="InterPro" id="IPR004101">
    <property type="entry name" value="Mur_ligase_C"/>
</dbReference>
<feature type="binding site" evidence="11">
    <location>
        <position position="211"/>
    </location>
    <ligand>
        <name>UDP-N-acetyl-alpha-D-muramoyl-L-alanyl-D-glutamate</name>
        <dbReference type="ChEBI" id="CHEBI:83900"/>
    </ligand>
</feature>
<dbReference type="SUPFAM" id="SSF53244">
    <property type="entry name" value="MurD-like peptide ligases, peptide-binding domain"/>
    <property type="match status" value="1"/>
</dbReference>
<dbReference type="InterPro" id="IPR035911">
    <property type="entry name" value="MurE/MurF_N"/>
</dbReference>
<feature type="binding site" evidence="11">
    <location>
        <position position="485"/>
    </location>
    <ligand>
        <name>meso-2,6-diaminopimelate</name>
        <dbReference type="ChEBI" id="CHEBI:57791"/>
    </ligand>
</feature>
<evidence type="ECO:0000256" key="12">
    <source>
        <dbReference type="RuleBase" id="RU004135"/>
    </source>
</evidence>
<dbReference type="EC" id="6.3.2.13" evidence="11"/>
<comment type="caution">
    <text evidence="11">Lacks conserved residue(s) required for the propagation of feature annotation.</text>
</comment>
<dbReference type="InterPro" id="IPR036615">
    <property type="entry name" value="Mur_ligase_C_dom_sf"/>
</dbReference>
<dbReference type="Pfam" id="PF02875">
    <property type="entry name" value="Mur_ligase_C"/>
    <property type="match status" value="1"/>
</dbReference>
<feature type="domain" description="Mur ligase central" evidence="15">
    <location>
        <begin position="132"/>
        <end position="333"/>
    </location>
</feature>
<dbReference type="NCBIfam" id="NF001124">
    <property type="entry name" value="PRK00139.1-2"/>
    <property type="match status" value="1"/>
</dbReference>
<evidence type="ECO:0000313" key="17">
    <source>
        <dbReference type="Proteomes" id="UP001163255"/>
    </source>
</evidence>
<accession>A0ABY6GVZ3</accession>
<keyword evidence="4 11" id="KW-0132">Cell division</keyword>
<evidence type="ECO:0000256" key="5">
    <source>
        <dbReference type="ARBA" id="ARBA00022741"/>
    </source>
</evidence>
<evidence type="ECO:0000259" key="14">
    <source>
        <dbReference type="Pfam" id="PF02875"/>
    </source>
</evidence>
<dbReference type="Proteomes" id="UP001163255">
    <property type="component" value="Chromosome"/>
</dbReference>
<dbReference type="HAMAP" id="MF_00208">
    <property type="entry name" value="MurE"/>
    <property type="match status" value="1"/>
</dbReference>
<keyword evidence="6 11" id="KW-0067">ATP-binding</keyword>
<feature type="short sequence motif" description="Meso-diaminopimelate recognition motif" evidence="11">
    <location>
        <begin position="429"/>
        <end position="432"/>
    </location>
</feature>
<feature type="binding site" evidence="11">
    <location>
        <begin position="134"/>
        <end position="140"/>
    </location>
    <ligand>
        <name>ATP</name>
        <dbReference type="ChEBI" id="CHEBI:30616"/>
    </ligand>
</feature>
<keyword evidence="2 11" id="KW-0963">Cytoplasm</keyword>
<keyword evidence="9 11" id="KW-0131">Cell cycle</keyword>
<dbReference type="Gene3D" id="3.90.190.20">
    <property type="entry name" value="Mur ligase, C-terminal domain"/>
    <property type="match status" value="1"/>
</dbReference>
<evidence type="ECO:0000256" key="10">
    <source>
        <dbReference type="ARBA" id="ARBA00023316"/>
    </source>
</evidence>
<sequence length="513" mass="55066">MSVPQISRKVMAGSLVNTLNAVLAVLDCPPLELDKPISGLALDSRKLIGGELFLAIPGLAVDGRQYIDAAVSAGAAAVIAESEGEQEATIKWVRAEANDVPVIFVSGLKDRIGFLADRFYRQPSANLNVVGVTGTNGKTSCCWFIAQLLSMLQQPCAVMGTIGKGVPPSLEPCLNTTADPVSLHQYMAELGASGVKAMAMEVSSHGLDQGRVDSVQFDIGVFTNISRDHLDYHCTLDAYARAKSLLFAGGRVKQGIINLNDDYSGMMIKACGSQTQVLTYSTSNPEADVYAESFALTADGLVSQVHSPWGTGQLRTSLLGRFNLENLLAVLSCVCIQGYAFDRVLSFISRLTTVPGRMQRFGGSHKPMVVVDYAHTPDALESVLEALREHGASRLTCVFGCGGDRDRGKRPLMTRAAVNGADKVVVTSDNPRSEDPEQIIADAVNGVDFGKVNVVTETDRAKAIASTIAEAHEREIVVVAGKGHEDYQEVQGKRLPFDDRDHVSRALSQWRAL</sequence>
<feature type="binding site" evidence="11">
    <location>
        <position position="481"/>
    </location>
    <ligand>
        <name>meso-2,6-diaminopimelate</name>
        <dbReference type="ChEBI" id="CHEBI:57791"/>
    </ligand>
</feature>
<evidence type="ECO:0000259" key="13">
    <source>
        <dbReference type="Pfam" id="PF01225"/>
    </source>
</evidence>
<dbReference type="PANTHER" id="PTHR23135">
    <property type="entry name" value="MUR LIGASE FAMILY MEMBER"/>
    <property type="match status" value="1"/>
</dbReference>
<dbReference type="SUPFAM" id="SSF53623">
    <property type="entry name" value="MurD-like peptide ligases, catalytic domain"/>
    <property type="match status" value="1"/>
</dbReference>
<evidence type="ECO:0000256" key="7">
    <source>
        <dbReference type="ARBA" id="ARBA00022960"/>
    </source>
</evidence>
<reference evidence="16" key="1">
    <citation type="submission" date="2022-10" db="EMBL/GenBank/DDBJ databases">
        <title>Completed Genome Sequence of two octocoral isolated bacterium, Endozoicomonas euniceicola EF212T and Endozoicomonas gorgoniicola PS125T.</title>
        <authorList>
            <person name="Chiou Y.-J."/>
            <person name="Chen Y.-H."/>
        </authorList>
    </citation>
    <scope>NUCLEOTIDE SEQUENCE</scope>
    <source>
        <strain evidence="16">EF212</strain>
    </source>
</reference>
<evidence type="ECO:0000256" key="11">
    <source>
        <dbReference type="HAMAP-Rule" id="MF_00208"/>
    </source>
</evidence>
<dbReference type="PANTHER" id="PTHR23135:SF4">
    <property type="entry name" value="UDP-N-ACETYLMURAMOYL-L-ALANYL-D-GLUTAMATE--2,6-DIAMINOPIMELATE LIGASE MURE HOMOLOG, CHLOROPLASTIC"/>
    <property type="match status" value="1"/>
</dbReference>
<feature type="domain" description="Mur ligase C-terminal" evidence="14">
    <location>
        <begin position="356"/>
        <end position="483"/>
    </location>
</feature>
<comment type="subcellular location">
    <subcellularLocation>
        <location evidence="11 12">Cytoplasm</location>
    </subcellularLocation>
</comment>
<feature type="binding site" evidence="11">
    <location>
        <position position="203"/>
    </location>
    <ligand>
        <name>UDP-N-acetyl-alpha-D-muramoyl-L-alanyl-D-glutamate</name>
        <dbReference type="ChEBI" id="CHEBI:83900"/>
    </ligand>
</feature>
<comment type="pathway">
    <text evidence="11 12">Cell wall biogenesis; peptidoglycan biosynthesis.</text>
</comment>
<feature type="binding site" evidence="11">
    <location>
        <begin position="429"/>
        <end position="432"/>
    </location>
    <ligand>
        <name>meso-2,6-diaminopimelate</name>
        <dbReference type="ChEBI" id="CHEBI:57791"/>
    </ligand>
</feature>
<comment type="PTM">
    <text evidence="11">Carboxylation is probably crucial for Mg(2+) binding and, consequently, for the gamma-phosphate positioning of ATP.</text>
</comment>
<dbReference type="SUPFAM" id="SSF63418">
    <property type="entry name" value="MurE/MurF N-terminal domain"/>
    <property type="match status" value="1"/>
</dbReference>
<organism evidence="16 17">
    <name type="scientific">Endozoicomonas euniceicola</name>
    <dbReference type="NCBI Taxonomy" id="1234143"/>
    <lineage>
        <taxon>Bacteria</taxon>
        <taxon>Pseudomonadati</taxon>
        <taxon>Pseudomonadota</taxon>
        <taxon>Gammaproteobacteria</taxon>
        <taxon>Oceanospirillales</taxon>
        <taxon>Endozoicomonadaceae</taxon>
        <taxon>Endozoicomonas</taxon>
    </lineage>
</organism>
<feature type="binding site" evidence="11">
    <location>
        <position position="44"/>
    </location>
    <ligand>
        <name>UDP-N-acetyl-alpha-D-muramoyl-L-alanyl-D-glutamate</name>
        <dbReference type="ChEBI" id="CHEBI:83900"/>
    </ligand>
</feature>
<feature type="binding site" evidence="11">
    <location>
        <position position="42"/>
    </location>
    <ligand>
        <name>UDP-N-acetyl-alpha-D-muramoyl-L-alanyl-D-glutamate</name>
        <dbReference type="ChEBI" id="CHEBI:83900"/>
    </ligand>
</feature>
<dbReference type="InterPro" id="IPR018109">
    <property type="entry name" value="Folylpolyglutamate_synth_CS"/>
</dbReference>
<dbReference type="InterPro" id="IPR000713">
    <property type="entry name" value="Mur_ligase_N"/>
</dbReference>
<dbReference type="Pfam" id="PF01225">
    <property type="entry name" value="Mur_ligase"/>
    <property type="match status" value="1"/>
</dbReference>
<evidence type="ECO:0000256" key="3">
    <source>
        <dbReference type="ARBA" id="ARBA00022598"/>
    </source>
</evidence>
<keyword evidence="11" id="KW-0460">Magnesium</keyword>
<evidence type="ECO:0000256" key="1">
    <source>
        <dbReference type="ARBA" id="ARBA00005898"/>
    </source>
</evidence>
<dbReference type="Gene3D" id="3.40.1190.10">
    <property type="entry name" value="Mur-like, catalytic domain"/>
    <property type="match status" value="1"/>
</dbReference>
<evidence type="ECO:0000313" key="16">
    <source>
        <dbReference type="EMBL" id="UYM16923.1"/>
    </source>
</evidence>
<dbReference type="GO" id="GO:0008765">
    <property type="term" value="F:UDP-N-acetylmuramoylalanyl-D-glutamate-2,6-diaminopimelate ligase activity"/>
    <property type="evidence" value="ECO:0007669"/>
    <property type="project" value="UniProtKB-EC"/>
</dbReference>
<feature type="binding site" evidence="11">
    <location>
        <begin position="176"/>
        <end position="177"/>
    </location>
    <ligand>
        <name>UDP-N-acetyl-alpha-D-muramoyl-L-alanyl-D-glutamate</name>
        <dbReference type="ChEBI" id="CHEBI:83900"/>
    </ligand>
</feature>
<gene>
    <name evidence="11" type="primary">murE</name>
    <name evidence="16" type="ORF">NX720_03075</name>
</gene>
<feature type="binding site" evidence="11">
    <location>
        <position position="405"/>
    </location>
    <ligand>
        <name>meso-2,6-diaminopimelate</name>
        <dbReference type="ChEBI" id="CHEBI:57791"/>
    </ligand>
</feature>
<dbReference type="Pfam" id="PF08245">
    <property type="entry name" value="Mur_ligase_M"/>
    <property type="match status" value="1"/>
</dbReference>
<feature type="binding site" evidence="11">
    <location>
        <position position="175"/>
    </location>
    <ligand>
        <name>UDP-N-acetyl-alpha-D-muramoyl-L-alanyl-D-glutamate</name>
        <dbReference type="ChEBI" id="CHEBI:83900"/>
    </ligand>
</feature>
<feature type="binding site" evidence="11">
    <location>
        <position position="209"/>
    </location>
    <ligand>
        <name>UDP-N-acetyl-alpha-D-muramoyl-L-alanyl-D-glutamate</name>
        <dbReference type="ChEBI" id="CHEBI:83900"/>
    </ligand>
</feature>
<feature type="domain" description="Mur ligase N-terminal catalytic" evidence="13">
    <location>
        <begin position="37"/>
        <end position="120"/>
    </location>
</feature>
<dbReference type="EMBL" id="CP103300">
    <property type="protein sequence ID" value="UYM16923.1"/>
    <property type="molecule type" value="Genomic_DNA"/>
</dbReference>
<evidence type="ECO:0000256" key="2">
    <source>
        <dbReference type="ARBA" id="ARBA00022490"/>
    </source>
</evidence>
<keyword evidence="8 11" id="KW-0573">Peptidoglycan synthesis</keyword>
<dbReference type="InterPro" id="IPR036565">
    <property type="entry name" value="Mur-like_cat_sf"/>
</dbReference>
<proteinExistence type="inferred from homology"/>
<dbReference type="Gene3D" id="3.40.1390.10">
    <property type="entry name" value="MurE/MurF, N-terminal domain"/>
    <property type="match status" value="1"/>
</dbReference>
<keyword evidence="3 11" id="KW-0436">Ligase</keyword>
<evidence type="ECO:0000256" key="6">
    <source>
        <dbReference type="ARBA" id="ARBA00022840"/>
    </source>
</evidence>
<feature type="modified residue" description="N6-carboxylysine" evidence="11">
    <location>
        <position position="243"/>
    </location>
</feature>
<keyword evidence="17" id="KW-1185">Reference proteome</keyword>
<keyword evidence="7 11" id="KW-0133">Cell shape</keyword>
<protein>
    <recommendedName>
        <fullName evidence="11">UDP-N-acetylmuramoyl-L-alanyl-D-glutamate--2,6-diaminopimelate ligase</fullName>
        <ecNumber evidence="11">6.3.2.13</ecNumber>
    </recommendedName>
    <alternativeName>
        <fullName evidence="11">Meso-A2pm-adding enzyme</fullName>
    </alternativeName>
    <alternativeName>
        <fullName evidence="11">Meso-diaminopimelate-adding enzyme</fullName>
    </alternativeName>
    <alternativeName>
        <fullName evidence="11">UDP-MurNAc-L-Ala-D-Glu:meso-diaminopimelate ligase</fullName>
    </alternativeName>
    <alternativeName>
        <fullName evidence="11">UDP-MurNAc-tripeptide synthetase</fullName>
    </alternativeName>
    <alternativeName>
        <fullName evidence="11">UDP-N-acetylmuramyl-tripeptide synthetase</fullName>
    </alternativeName>
</protein>
<name>A0ABY6GVZ3_9GAMM</name>
<keyword evidence="10 11" id="KW-0961">Cell wall biogenesis/degradation</keyword>
<dbReference type="NCBIfam" id="TIGR01085">
    <property type="entry name" value="murE"/>
    <property type="match status" value="1"/>
</dbReference>
<evidence type="ECO:0000256" key="9">
    <source>
        <dbReference type="ARBA" id="ARBA00023306"/>
    </source>
</evidence>
<dbReference type="NCBIfam" id="NF001126">
    <property type="entry name" value="PRK00139.1-4"/>
    <property type="match status" value="1"/>
</dbReference>
<dbReference type="InterPro" id="IPR005761">
    <property type="entry name" value="UDP-N-AcMur-Glu-dNH2Pim_ligase"/>
</dbReference>